<protein>
    <submittedName>
        <fullName evidence="2">dTDP-6-deoxy-3,4-keto-hexulose isomerase</fullName>
    </submittedName>
</protein>
<organism evidence="2 3">
    <name type="scientific">Kaistella jeonii</name>
    <dbReference type="NCBI Taxonomy" id="266749"/>
    <lineage>
        <taxon>Bacteria</taxon>
        <taxon>Pseudomonadati</taxon>
        <taxon>Bacteroidota</taxon>
        <taxon>Flavobacteriia</taxon>
        <taxon>Flavobacteriales</taxon>
        <taxon>Weeksellaceae</taxon>
        <taxon>Chryseobacterium group</taxon>
        <taxon>Kaistella</taxon>
    </lineage>
</organism>
<evidence type="ECO:0000313" key="2">
    <source>
        <dbReference type="EMBL" id="KIA88529.1"/>
    </source>
</evidence>
<dbReference type="InterPro" id="IPR011051">
    <property type="entry name" value="RmlC_Cupin_sf"/>
</dbReference>
<dbReference type="Pfam" id="PF05523">
    <property type="entry name" value="FdtA"/>
    <property type="match status" value="1"/>
</dbReference>
<keyword evidence="3" id="KW-1185">Reference proteome</keyword>
<dbReference type="GO" id="GO:0016853">
    <property type="term" value="F:isomerase activity"/>
    <property type="evidence" value="ECO:0007669"/>
    <property type="project" value="UniProtKB-KW"/>
</dbReference>
<sequence length="130" mass="14876">MKPHFISFNKIGDPSLGYISVAEISDTIPFEIKRVYWTYYTPQDVTRGGHAHYDLEQVIVAVSGTITFTTEDLEGNKDEFILDSPDKGLYLPKLIWRDIKFSHSAVLLCLASEKYIASDYIREYKTFSAL</sequence>
<evidence type="ECO:0000259" key="1">
    <source>
        <dbReference type="Pfam" id="PF05523"/>
    </source>
</evidence>
<dbReference type="OrthoDB" id="9795513at2"/>
<accession>A0A0C1FKR2</accession>
<keyword evidence="2" id="KW-0413">Isomerase</keyword>
<dbReference type="CDD" id="cd20292">
    <property type="entry name" value="cupin_QdtA-like"/>
    <property type="match status" value="1"/>
</dbReference>
<dbReference type="EMBL" id="JSYL01000007">
    <property type="protein sequence ID" value="KIA88529.1"/>
    <property type="molecule type" value="Genomic_DNA"/>
</dbReference>
<dbReference type="InterPro" id="IPR014710">
    <property type="entry name" value="RmlC-like_jellyroll"/>
</dbReference>
<gene>
    <name evidence="2" type="ORF">OA86_10910</name>
</gene>
<dbReference type="AlphaFoldDB" id="A0A0C1FKR2"/>
<proteinExistence type="predicted"/>
<comment type="caution">
    <text evidence="2">The sequence shown here is derived from an EMBL/GenBank/DDBJ whole genome shotgun (WGS) entry which is preliminary data.</text>
</comment>
<dbReference type="SUPFAM" id="SSF51182">
    <property type="entry name" value="RmlC-like cupins"/>
    <property type="match status" value="1"/>
</dbReference>
<dbReference type="Proteomes" id="UP000031473">
    <property type="component" value="Unassembled WGS sequence"/>
</dbReference>
<reference evidence="2 3" key="1">
    <citation type="submission" date="2014-10" db="EMBL/GenBank/DDBJ databases">
        <title>Kaistella jeonii genome.</title>
        <authorList>
            <person name="Clayton J.T."/>
            <person name="Newman J.D."/>
        </authorList>
    </citation>
    <scope>NUCLEOTIDE SEQUENCE [LARGE SCALE GENOMIC DNA]</scope>
    <source>
        <strain evidence="2 3">DSM 17048</strain>
    </source>
</reference>
<dbReference type="Gene3D" id="2.60.120.10">
    <property type="entry name" value="Jelly Rolls"/>
    <property type="match status" value="1"/>
</dbReference>
<evidence type="ECO:0000313" key="3">
    <source>
        <dbReference type="Proteomes" id="UP000031473"/>
    </source>
</evidence>
<dbReference type="InterPro" id="IPR008894">
    <property type="entry name" value="QdtA_cupin_dom"/>
</dbReference>
<dbReference type="STRING" id="266749.SAMN05421876_10933"/>
<feature type="domain" description="Sugar 3,4-ketoisomerase QdtA cupin" evidence="1">
    <location>
        <begin position="2"/>
        <end position="129"/>
    </location>
</feature>
<dbReference type="RefSeq" id="WP_039352921.1">
    <property type="nucleotide sequence ID" value="NZ_FOLA01000009.1"/>
</dbReference>
<name>A0A0C1FKR2_9FLAO</name>